<dbReference type="EMBL" id="GBXM01046166">
    <property type="protein sequence ID" value="JAH62411.1"/>
    <property type="molecule type" value="Transcribed_RNA"/>
</dbReference>
<reference evidence="1" key="2">
    <citation type="journal article" date="2015" name="Fish Shellfish Immunol.">
        <title>Early steps in the European eel (Anguilla anguilla)-Vibrio vulnificus interaction in the gills: Role of the RtxA13 toxin.</title>
        <authorList>
            <person name="Callol A."/>
            <person name="Pajuelo D."/>
            <person name="Ebbesson L."/>
            <person name="Teles M."/>
            <person name="MacKenzie S."/>
            <person name="Amaro C."/>
        </authorList>
    </citation>
    <scope>NUCLEOTIDE SEQUENCE</scope>
</reference>
<sequence length="23" mass="2861">MQIKQMCIILQRYFLNSIHYLTC</sequence>
<evidence type="ECO:0000313" key="1">
    <source>
        <dbReference type="EMBL" id="JAH62411.1"/>
    </source>
</evidence>
<proteinExistence type="predicted"/>
<organism evidence="1">
    <name type="scientific">Anguilla anguilla</name>
    <name type="common">European freshwater eel</name>
    <name type="synonym">Muraena anguilla</name>
    <dbReference type="NCBI Taxonomy" id="7936"/>
    <lineage>
        <taxon>Eukaryota</taxon>
        <taxon>Metazoa</taxon>
        <taxon>Chordata</taxon>
        <taxon>Craniata</taxon>
        <taxon>Vertebrata</taxon>
        <taxon>Euteleostomi</taxon>
        <taxon>Actinopterygii</taxon>
        <taxon>Neopterygii</taxon>
        <taxon>Teleostei</taxon>
        <taxon>Anguilliformes</taxon>
        <taxon>Anguillidae</taxon>
        <taxon>Anguilla</taxon>
    </lineage>
</organism>
<dbReference type="AlphaFoldDB" id="A0A0E9U997"/>
<reference evidence="1" key="1">
    <citation type="submission" date="2014-11" db="EMBL/GenBank/DDBJ databases">
        <authorList>
            <person name="Amaro Gonzalez C."/>
        </authorList>
    </citation>
    <scope>NUCLEOTIDE SEQUENCE</scope>
</reference>
<protein>
    <submittedName>
        <fullName evidence="1">Uncharacterized protein</fullName>
    </submittedName>
</protein>
<accession>A0A0E9U997</accession>
<name>A0A0E9U997_ANGAN</name>